<evidence type="ECO:0000256" key="6">
    <source>
        <dbReference type="ARBA" id="ARBA00023315"/>
    </source>
</evidence>
<gene>
    <name evidence="8" type="ORF">MNBD_ALPHA12-1145</name>
</gene>
<keyword evidence="2" id="KW-0441">Lipid A biosynthesis</keyword>
<dbReference type="EMBL" id="UOEO01000061">
    <property type="protein sequence ID" value="VAW16958.1"/>
    <property type="molecule type" value="Genomic_DNA"/>
</dbReference>
<sequence>MVDQRFFGSIEPASLAALLIAVGADEVVLAPQNAALTVCGANTLDLAGPKEIALAVTKSYTDSLKATRAGAVIVTKPLADMVPAGCVAVISPHPRQLFVRLLDYIYPAAKRRLSLRPVLDEIGEPKLEEEITLGANAIIGSGAEIGSGSIIGSNTVIGPGVTIGRNTSIGANVTVECSLIGDNVIIHPGAAIGVEGFGWIDHGRPNTKVPQLGRTILQSGVEVGANACIDRGALGDTIIGQGTKIGGLVEIGHNCQVGNYCLIAPTSALAGGTILGDSVLMGAGSGAAGHLSIGSHSVVHARSAVTKDWPAGSVIAGLPAQEIKNFWREMATLRRLTKKGDTQ</sequence>
<dbReference type="NCBIfam" id="NF002060">
    <property type="entry name" value="PRK00892.1"/>
    <property type="match status" value="1"/>
</dbReference>
<dbReference type="EC" id="2.3.1.191" evidence="8"/>
<feature type="domain" description="UDP-3-O-[3-hydroxymyristoyl] glucosamine N-acyltransferase non-repeat region" evidence="7">
    <location>
        <begin position="36"/>
        <end position="103"/>
    </location>
</feature>
<evidence type="ECO:0000256" key="4">
    <source>
        <dbReference type="ARBA" id="ARBA00022737"/>
    </source>
</evidence>
<evidence type="ECO:0000313" key="8">
    <source>
        <dbReference type="EMBL" id="VAW16958.1"/>
    </source>
</evidence>
<dbReference type="GO" id="GO:0016410">
    <property type="term" value="F:N-acyltransferase activity"/>
    <property type="evidence" value="ECO:0007669"/>
    <property type="project" value="InterPro"/>
</dbReference>
<dbReference type="GO" id="GO:0016020">
    <property type="term" value="C:membrane"/>
    <property type="evidence" value="ECO:0007669"/>
    <property type="project" value="GOC"/>
</dbReference>
<keyword evidence="1" id="KW-0444">Lipid biosynthesis</keyword>
<evidence type="ECO:0000259" key="7">
    <source>
        <dbReference type="Pfam" id="PF04613"/>
    </source>
</evidence>
<name>A0A3B0TG98_9ZZZZ</name>
<dbReference type="InterPro" id="IPR007691">
    <property type="entry name" value="LpxD"/>
</dbReference>
<keyword evidence="5" id="KW-0443">Lipid metabolism</keyword>
<dbReference type="PANTHER" id="PTHR43378:SF2">
    <property type="entry name" value="UDP-3-O-ACYLGLUCOSAMINE N-ACYLTRANSFERASE 1, MITOCHONDRIAL-RELATED"/>
    <property type="match status" value="1"/>
</dbReference>
<dbReference type="NCBIfam" id="TIGR01853">
    <property type="entry name" value="lipid_A_lpxD"/>
    <property type="match status" value="1"/>
</dbReference>
<dbReference type="Gene3D" id="2.160.10.10">
    <property type="entry name" value="Hexapeptide repeat proteins"/>
    <property type="match status" value="1"/>
</dbReference>
<proteinExistence type="inferred from homology"/>
<evidence type="ECO:0000256" key="1">
    <source>
        <dbReference type="ARBA" id="ARBA00022516"/>
    </source>
</evidence>
<dbReference type="GO" id="GO:0009245">
    <property type="term" value="P:lipid A biosynthetic process"/>
    <property type="evidence" value="ECO:0007669"/>
    <property type="project" value="UniProtKB-KW"/>
</dbReference>
<dbReference type="InterPro" id="IPR020573">
    <property type="entry name" value="UDP_GlcNAc_AcTrfase_non-rep"/>
</dbReference>
<dbReference type="GO" id="GO:0103118">
    <property type="term" value="F:UDP-3-O-[(3R)-3-hydroxyacyl]-glucosamine N-acyltransferase activity"/>
    <property type="evidence" value="ECO:0007669"/>
    <property type="project" value="UniProtKB-EC"/>
</dbReference>
<dbReference type="Pfam" id="PF00132">
    <property type="entry name" value="Hexapep"/>
    <property type="match status" value="2"/>
</dbReference>
<evidence type="ECO:0000256" key="3">
    <source>
        <dbReference type="ARBA" id="ARBA00022679"/>
    </source>
</evidence>
<dbReference type="InterPro" id="IPR001451">
    <property type="entry name" value="Hexapep"/>
</dbReference>
<dbReference type="Pfam" id="PF04613">
    <property type="entry name" value="LpxD"/>
    <property type="match status" value="1"/>
</dbReference>
<dbReference type="InterPro" id="IPR011004">
    <property type="entry name" value="Trimer_LpxA-like_sf"/>
</dbReference>
<dbReference type="HAMAP" id="MF_00523">
    <property type="entry name" value="LpxD"/>
    <property type="match status" value="1"/>
</dbReference>
<keyword evidence="4" id="KW-0677">Repeat</keyword>
<keyword evidence="6 8" id="KW-0012">Acyltransferase</keyword>
<dbReference type="AlphaFoldDB" id="A0A3B0TG98"/>
<dbReference type="Gene3D" id="3.40.1390.10">
    <property type="entry name" value="MurE/MurF, N-terminal domain"/>
    <property type="match status" value="1"/>
</dbReference>
<evidence type="ECO:0000256" key="5">
    <source>
        <dbReference type="ARBA" id="ARBA00023098"/>
    </source>
</evidence>
<dbReference type="SUPFAM" id="SSF51161">
    <property type="entry name" value="Trimeric LpxA-like enzymes"/>
    <property type="match status" value="1"/>
</dbReference>
<protein>
    <submittedName>
        <fullName evidence="8">UDP-3-O-[3-hydroxymyristoyl] glucosamine N-acyltransferase</fullName>
        <ecNumber evidence="8">2.3.1.191</ecNumber>
    </submittedName>
</protein>
<dbReference type="CDD" id="cd03352">
    <property type="entry name" value="LbH_LpxD"/>
    <property type="match status" value="1"/>
</dbReference>
<dbReference type="PANTHER" id="PTHR43378">
    <property type="entry name" value="UDP-3-O-ACYLGLUCOSAMINE N-ACYLTRANSFERASE"/>
    <property type="match status" value="1"/>
</dbReference>
<accession>A0A3B0TG98</accession>
<organism evidence="8">
    <name type="scientific">hydrothermal vent metagenome</name>
    <dbReference type="NCBI Taxonomy" id="652676"/>
    <lineage>
        <taxon>unclassified sequences</taxon>
        <taxon>metagenomes</taxon>
        <taxon>ecological metagenomes</taxon>
    </lineage>
</organism>
<keyword evidence="3 8" id="KW-0808">Transferase</keyword>
<reference evidence="8" key="1">
    <citation type="submission" date="2018-06" db="EMBL/GenBank/DDBJ databases">
        <authorList>
            <person name="Zhirakovskaya E."/>
        </authorList>
    </citation>
    <scope>NUCLEOTIDE SEQUENCE</scope>
</reference>
<evidence type="ECO:0000256" key="2">
    <source>
        <dbReference type="ARBA" id="ARBA00022556"/>
    </source>
</evidence>